<dbReference type="EMBL" id="WKJK01000021">
    <property type="protein sequence ID" value="MRW94008.1"/>
    <property type="molecule type" value="Genomic_DNA"/>
</dbReference>
<keyword evidence="1" id="KW-0812">Transmembrane</keyword>
<evidence type="ECO:0000313" key="2">
    <source>
        <dbReference type="EMBL" id="MRW94008.1"/>
    </source>
</evidence>
<proteinExistence type="predicted"/>
<evidence type="ECO:0000256" key="1">
    <source>
        <dbReference type="SAM" id="Phobius"/>
    </source>
</evidence>
<dbReference type="AlphaFoldDB" id="A0A6I2L790"/>
<keyword evidence="1" id="KW-1133">Transmembrane helix</keyword>
<accession>A0A6I2L790</accession>
<comment type="caution">
    <text evidence="2">The sequence shown here is derived from an EMBL/GenBank/DDBJ whole genome shotgun (WGS) entry which is preliminary data.</text>
</comment>
<sequence length="91" mass="10237">MQGAAGGVGKHVAQWNQAKFMLTQAPAGKSHRLSLYGKCREKSRVHLKKCREIRIKRCFYSVLLNFYSGTIFNGALVRSAPACRLRRMPAL</sequence>
<evidence type="ECO:0000313" key="3">
    <source>
        <dbReference type="Proteomes" id="UP000433309"/>
    </source>
</evidence>
<dbReference type="Proteomes" id="UP000433309">
    <property type="component" value="Unassembled WGS sequence"/>
</dbReference>
<protein>
    <submittedName>
        <fullName evidence="2">Uncharacterized protein</fullName>
    </submittedName>
</protein>
<reference evidence="2 3" key="1">
    <citation type="submission" date="2019-11" db="EMBL/GenBank/DDBJ databases">
        <title>Novel species isolated from a subtropical stream in China.</title>
        <authorList>
            <person name="Lu H."/>
        </authorList>
    </citation>
    <scope>NUCLEOTIDE SEQUENCE [LARGE SCALE GENOMIC DNA]</scope>
    <source>
        <strain evidence="2 3">FT80W</strain>
    </source>
</reference>
<keyword evidence="3" id="KW-1185">Reference proteome</keyword>
<organism evidence="2 3">
    <name type="scientific">Duganella guangzhouensis</name>
    <dbReference type="NCBI Taxonomy" id="2666084"/>
    <lineage>
        <taxon>Bacteria</taxon>
        <taxon>Pseudomonadati</taxon>
        <taxon>Pseudomonadota</taxon>
        <taxon>Betaproteobacteria</taxon>
        <taxon>Burkholderiales</taxon>
        <taxon>Oxalobacteraceae</taxon>
        <taxon>Telluria group</taxon>
        <taxon>Duganella</taxon>
    </lineage>
</organism>
<keyword evidence="1" id="KW-0472">Membrane</keyword>
<name>A0A6I2L790_9BURK</name>
<gene>
    <name evidence="2" type="ORF">GJ699_28860</name>
</gene>
<feature type="transmembrane region" description="Helical" evidence="1">
    <location>
        <begin position="58"/>
        <end position="77"/>
    </location>
</feature>